<sequence>MGYPVGIRRLAGSILSTKSVRLQTEYLGTRKTKVILHGGPLFISLDHLGFFFSKFGEVASVSAVKSKAGIATEDVEVIVTVTRKNFVAIPNVLTFEGRPIYVTVEGRRPLCWACGVVGHLSKTCPGKRPEPQPENTTAKEKTDTSAKVTKKISWRVDGSGKEGNKGCPPASAEVEMRPASAATKGRTEEASIGAGVSARAAEGKVTGDAA</sequence>
<feature type="domain" description="CCHC-type" evidence="3">
    <location>
        <begin position="111"/>
        <end position="125"/>
    </location>
</feature>
<evidence type="ECO:0000256" key="1">
    <source>
        <dbReference type="PROSITE-ProRule" id="PRU00047"/>
    </source>
</evidence>
<evidence type="ECO:0000313" key="4">
    <source>
        <dbReference type="EMBL" id="CAE1242006.1"/>
    </source>
</evidence>
<dbReference type="SUPFAM" id="SSF57756">
    <property type="entry name" value="Retrovirus zinc finger-like domains"/>
    <property type="match status" value="1"/>
</dbReference>
<feature type="compositionally biased region" description="Basic and acidic residues" evidence="2">
    <location>
        <begin position="127"/>
        <end position="144"/>
    </location>
</feature>
<accession>A0A812BUU5</accession>
<name>A0A812BUU5_ACAPH</name>
<evidence type="ECO:0000259" key="3">
    <source>
        <dbReference type="PROSITE" id="PS50158"/>
    </source>
</evidence>
<dbReference type="EMBL" id="CAHIKZ030000857">
    <property type="protein sequence ID" value="CAE1242006.1"/>
    <property type="molecule type" value="Genomic_DNA"/>
</dbReference>
<dbReference type="PROSITE" id="PS50158">
    <property type="entry name" value="ZF_CCHC"/>
    <property type="match status" value="1"/>
</dbReference>
<keyword evidence="5" id="KW-1185">Reference proteome</keyword>
<dbReference type="AlphaFoldDB" id="A0A812BUU5"/>
<gene>
    <name evidence="4" type="ORF">SPHA_23148</name>
</gene>
<dbReference type="GO" id="GO:0008270">
    <property type="term" value="F:zinc ion binding"/>
    <property type="evidence" value="ECO:0007669"/>
    <property type="project" value="UniProtKB-KW"/>
</dbReference>
<reference evidence="4" key="1">
    <citation type="submission" date="2021-01" db="EMBL/GenBank/DDBJ databases">
        <authorList>
            <person name="Li R."/>
            <person name="Bekaert M."/>
        </authorList>
    </citation>
    <scope>NUCLEOTIDE SEQUENCE</scope>
    <source>
        <strain evidence="4">Farmed</strain>
    </source>
</reference>
<organism evidence="4 5">
    <name type="scientific">Acanthosepion pharaonis</name>
    <name type="common">Pharaoh cuttlefish</name>
    <name type="synonym">Sepia pharaonis</name>
    <dbReference type="NCBI Taxonomy" id="158019"/>
    <lineage>
        <taxon>Eukaryota</taxon>
        <taxon>Metazoa</taxon>
        <taxon>Spiralia</taxon>
        <taxon>Lophotrochozoa</taxon>
        <taxon>Mollusca</taxon>
        <taxon>Cephalopoda</taxon>
        <taxon>Coleoidea</taxon>
        <taxon>Decapodiformes</taxon>
        <taxon>Sepiida</taxon>
        <taxon>Sepiina</taxon>
        <taxon>Sepiidae</taxon>
        <taxon>Acanthosepion</taxon>
    </lineage>
</organism>
<keyword evidence="1" id="KW-0862">Zinc</keyword>
<protein>
    <recommendedName>
        <fullName evidence="3">CCHC-type domain-containing protein</fullName>
    </recommendedName>
</protein>
<dbReference type="InterPro" id="IPR001878">
    <property type="entry name" value="Znf_CCHC"/>
</dbReference>
<feature type="region of interest" description="Disordered" evidence="2">
    <location>
        <begin position="125"/>
        <end position="210"/>
    </location>
</feature>
<comment type="caution">
    <text evidence="4">The sequence shown here is derived from an EMBL/GenBank/DDBJ whole genome shotgun (WGS) entry which is preliminary data.</text>
</comment>
<proteinExistence type="predicted"/>
<keyword evidence="1" id="KW-0863">Zinc-finger</keyword>
<dbReference type="GO" id="GO:0003676">
    <property type="term" value="F:nucleic acid binding"/>
    <property type="evidence" value="ECO:0007669"/>
    <property type="project" value="InterPro"/>
</dbReference>
<dbReference type="InterPro" id="IPR036875">
    <property type="entry name" value="Znf_CCHC_sf"/>
</dbReference>
<evidence type="ECO:0000313" key="5">
    <source>
        <dbReference type="Proteomes" id="UP000597762"/>
    </source>
</evidence>
<keyword evidence="1" id="KW-0479">Metal-binding</keyword>
<dbReference type="Proteomes" id="UP000597762">
    <property type="component" value="Unassembled WGS sequence"/>
</dbReference>
<evidence type="ECO:0000256" key="2">
    <source>
        <dbReference type="SAM" id="MobiDB-lite"/>
    </source>
</evidence>